<name>A0ACC3TN08_9ASCO</name>
<accession>A0ACC3TN08</accession>
<evidence type="ECO:0000313" key="2">
    <source>
        <dbReference type="Proteomes" id="UP001489719"/>
    </source>
</evidence>
<dbReference type="Proteomes" id="UP001489719">
    <property type="component" value="Unassembled WGS sequence"/>
</dbReference>
<reference evidence="2" key="1">
    <citation type="journal article" date="2024" name="Front. Bioeng. Biotechnol.">
        <title>Genome-scale model development and genomic sequencing of the oleaginous clade Lipomyces.</title>
        <authorList>
            <person name="Czajka J.J."/>
            <person name="Han Y."/>
            <person name="Kim J."/>
            <person name="Mondo S.J."/>
            <person name="Hofstad B.A."/>
            <person name="Robles A."/>
            <person name="Haridas S."/>
            <person name="Riley R."/>
            <person name="LaButti K."/>
            <person name="Pangilinan J."/>
            <person name="Andreopoulos W."/>
            <person name="Lipzen A."/>
            <person name="Yan J."/>
            <person name="Wang M."/>
            <person name="Ng V."/>
            <person name="Grigoriev I.V."/>
            <person name="Spatafora J.W."/>
            <person name="Magnuson J.K."/>
            <person name="Baker S.E."/>
            <person name="Pomraning K.R."/>
        </authorList>
    </citation>
    <scope>NUCLEOTIDE SEQUENCE [LARGE SCALE GENOMIC DNA]</scope>
    <source>
        <strain evidence="2">CBS 10300</strain>
    </source>
</reference>
<proteinExistence type="predicted"/>
<comment type="caution">
    <text evidence="1">The sequence shown here is derived from an EMBL/GenBank/DDBJ whole genome shotgun (WGS) entry which is preliminary data.</text>
</comment>
<gene>
    <name evidence="1" type="ORF">V1517DRAFT_137690</name>
</gene>
<protein>
    <submittedName>
        <fullName evidence="1">Velvet factor-domain-containing protein</fullName>
    </submittedName>
</protein>
<organism evidence="1 2">
    <name type="scientific">Lipomyces orientalis</name>
    <dbReference type="NCBI Taxonomy" id="1233043"/>
    <lineage>
        <taxon>Eukaryota</taxon>
        <taxon>Fungi</taxon>
        <taxon>Dikarya</taxon>
        <taxon>Ascomycota</taxon>
        <taxon>Saccharomycotina</taxon>
        <taxon>Lipomycetes</taxon>
        <taxon>Lipomycetales</taxon>
        <taxon>Lipomycetaceae</taxon>
        <taxon>Lipomyces</taxon>
    </lineage>
</organism>
<keyword evidence="2" id="KW-1185">Reference proteome</keyword>
<evidence type="ECO:0000313" key="1">
    <source>
        <dbReference type="EMBL" id="KAK9322375.1"/>
    </source>
</evidence>
<sequence>MTSAAAPGSSATAEYHVGPDHVKSEISPSSPDNVSSRPVSASLASTAYDRSQFSPILSTNTQLASSRRLLASRNSNSGTMASMQVQIATPHSCTFKLEVAQHPVQARASGWGSRSDTRRPVDPPPVVNLYVYLDGVDVTSCCKNTFILQATLHSAHPVAPSLTSPTTPTTPPQTSNLIGTTITSLNFMKQPPPGRAYFLFPDLSVRQEGSYRLVFSVFEICEDVGAIWRAEAVSDVLTVYSPKKFPGLDVSSALTREIASQGGKVRIRREARLRGRRPSSGVTAVSFGSLPSRPVTADSKGDRRPPLGSESVMSRELLSDEHLIADGKRKLVDPSRTVESPMISPLSAPTQQQPQHEYSYQSATYTPYTSTSTTAMSSTATYYPYHTPSAYNIFPPPMATQQTYLPPPPPPPSSSTWAVPRNFSQPQVLLPQVSQTQGQLPQYAYGSTPQYTMASTIDQTTGQPRYAYVDGMILPLQQRPPNEFSSSSLPSSSSGSVSSSTSSGSRAGASQHPSISWATTSTSAQQLPMSMIPGQQVAGVPMMQQMPPVVSMPMQVSVGSQMTMVQQQPLHPPPHPLQQQQQHQQQQQQPAQPVPHPQTGQLGLNIGSVSGPYLYDEGFEE</sequence>
<dbReference type="EMBL" id="MU970078">
    <property type="protein sequence ID" value="KAK9322375.1"/>
    <property type="molecule type" value="Genomic_DNA"/>
</dbReference>